<protein>
    <submittedName>
        <fullName evidence="1">Uncharacterized protein</fullName>
    </submittedName>
</protein>
<sequence>MTQYKSYAKEGSFSQFQIAVPDQTKKIRRQTDRTLANLNKAEQFRRDSAAIYLEAQKFVQGQEELNRQTNFELQNKERDSYRKALQRDYDARISNLQGEQQAQDRQFQQISAFSKTAVEVFGRIQEEREKQKRLAAMDVLARTGATYNDMLAFQKLDDKLTREEFAAQDAVQKVIGPNGNADLVDGFYEVYRNRNTKRWIEHKQLLQNTTNKYPEFVNQIVFEAQQQGPIEDIDALLSSARRRFMEVNFVEGRVRPEVLQGAGVFTALASTNNAFKNQLLQEKRTMQAAQVKSDRMAAFADVRFKEGIVGLLRVNSENPSFEKRSHFADFVVADLTNPSQNGLTAESAEKMINMPGGGPNGQSLAQAFDGTSELNRIYAAIDARRKLDAQAVVAEEQRLANERNAFIVDRVNQLGLDEDGFSLSDAQQVEREFGNQYPLQTSPILERLRGLTNEGKMADQTKRYQDMMASKGLFTMEMAKNGVYLNGTDQQSAINLATAQERLRKDPTTERHLTEIKEAVMEPREVQVAYSAKTNIFNIQRAQDSFVAAYRERLQRYSVTMSLGDAQEKALLQTLAEVQKAQTKIKFGRYEGFDREIPDYDANIDKQVEQKLLKIDRIIGQQGPLNYQNLAAEMDAEQITQYVNTALTPGSRVPEIVRYVGEKTGQTPFQVLGQLAPHIGGGLELKIDNLSKGQIRQLAGWNPPEFKRIANSYRSPQRTGRSNVARQMSGDTAPLRLGVVQYVSGDPAIKGKSNGRIVYDAVGHGGMNYHNHYEFETQADAIRAKQIFESHGYRVTEMYRDDPNSAHYHGVAIDVAPPLKLPHTPEAEAAWSAAANRLIGFDPNE</sequence>
<keyword evidence="2" id="KW-1185">Reference proteome</keyword>
<proteinExistence type="predicted"/>
<dbReference type="EMBL" id="AP013539">
    <property type="protein sequence ID" value="BAQ94031.1"/>
    <property type="molecule type" value="Genomic_DNA"/>
</dbReference>
<evidence type="ECO:0000313" key="2">
    <source>
        <dbReference type="Proteomes" id="UP000505087"/>
    </source>
</evidence>
<organism evidence="1 2">
    <name type="scientific">uncultured phage_MedDCM-OCT-S28-C3</name>
    <dbReference type="NCBI Taxonomy" id="2740802"/>
    <lineage>
        <taxon>Viruses</taxon>
        <taxon>Duplodnaviria</taxon>
        <taxon>Heunggongvirae</taxon>
        <taxon>Uroviricota</taxon>
        <taxon>Caudoviricetes</taxon>
        <taxon>Autographivirales</taxon>
        <taxon>Pedosvirus</taxon>
        <taxon>Pedosvirus S28C3</taxon>
    </lineage>
</organism>
<accession>A0A6S4P7P5</accession>
<reference evidence="1 2" key="1">
    <citation type="journal article" date="2013" name="PLoS Genet.">
        <title>Expanding the Marine Virosphere Using Metagenomics.</title>
        <authorList>
            <person name="Mizuno C.M."/>
            <person name="Rodriguez-Valera F."/>
            <person name="Kimes N.E."/>
            <person name="Ghai R."/>
        </authorList>
    </citation>
    <scope>NUCLEOTIDE SEQUENCE [LARGE SCALE GENOMIC DNA]</scope>
    <source>
        <strain evidence="1">UvMED-CGR-U-MedDCM-OCT-S28-C3</strain>
    </source>
</reference>
<dbReference type="RefSeq" id="YP_009778089.1">
    <property type="nucleotide sequence ID" value="NC_047710.1"/>
</dbReference>
<name>A0A6S4P7P5_9CAUD</name>
<evidence type="ECO:0000313" key="1">
    <source>
        <dbReference type="EMBL" id="BAQ94031.1"/>
    </source>
</evidence>
<dbReference type="GeneID" id="55412157"/>
<dbReference type="KEGG" id="vg:55412157"/>
<dbReference type="Proteomes" id="UP000505087">
    <property type="component" value="Segment"/>
</dbReference>